<accession>A0A6H2A1Z4</accession>
<reference evidence="1" key="1">
    <citation type="submission" date="2020-03" db="EMBL/GenBank/DDBJ databases">
        <title>The deep terrestrial virosphere.</title>
        <authorList>
            <person name="Holmfeldt K."/>
            <person name="Nilsson E."/>
            <person name="Simone D."/>
            <person name="Lopez-Fernandez M."/>
            <person name="Wu X."/>
            <person name="de Brujin I."/>
            <person name="Lundin D."/>
            <person name="Andersson A."/>
            <person name="Bertilsson S."/>
            <person name="Dopson M."/>
        </authorList>
    </citation>
    <scope>NUCLEOTIDE SEQUENCE</scope>
    <source>
        <strain evidence="1">TM448A03636</strain>
        <strain evidence="2">TM448B00947</strain>
    </source>
</reference>
<sequence length="61" mass="7748">MKVNVYHTCRDCRFYRRDYEWEMPHIFWHECDMRPQMANLTSFPFKRTSCEYFKPKDKYAL</sequence>
<dbReference type="AlphaFoldDB" id="A0A6H2A1Z4"/>
<gene>
    <name evidence="1" type="ORF">TM448A03636_0011</name>
    <name evidence="2" type="ORF">TM448B00947_0022</name>
</gene>
<evidence type="ECO:0000313" key="2">
    <source>
        <dbReference type="EMBL" id="QJH97188.1"/>
    </source>
</evidence>
<organism evidence="1">
    <name type="scientific">viral metagenome</name>
    <dbReference type="NCBI Taxonomy" id="1070528"/>
    <lineage>
        <taxon>unclassified sequences</taxon>
        <taxon>metagenomes</taxon>
        <taxon>organismal metagenomes</taxon>
    </lineage>
</organism>
<protein>
    <submittedName>
        <fullName evidence="1">Uncharacterized protein</fullName>
    </submittedName>
</protein>
<dbReference type="EMBL" id="MT144676">
    <property type="protein sequence ID" value="QJH97188.1"/>
    <property type="molecule type" value="Genomic_DNA"/>
</dbReference>
<evidence type="ECO:0000313" key="1">
    <source>
        <dbReference type="EMBL" id="QJA53535.1"/>
    </source>
</evidence>
<name>A0A6H2A1Z4_9ZZZZ</name>
<proteinExistence type="predicted"/>
<dbReference type="EMBL" id="MT144429">
    <property type="protein sequence ID" value="QJA53535.1"/>
    <property type="molecule type" value="Genomic_DNA"/>
</dbReference>